<reference evidence="1" key="1">
    <citation type="journal article" date="2021" name="PeerJ">
        <title>Extensive microbial diversity within the chicken gut microbiome revealed by metagenomics and culture.</title>
        <authorList>
            <person name="Gilroy R."/>
            <person name="Ravi A."/>
            <person name="Getino M."/>
            <person name="Pursley I."/>
            <person name="Horton D.L."/>
            <person name="Alikhan N.F."/>
            <person name="Baker D."/>
            <person name="Gharbi K."/>
            <person name="Hall N."/>
            <person name="Watson M."/>
            <person name="Adriaenssens E.M."/>
            <person name="Foster-Nyarko E."/>
            <person name="Jarju S."/>
            <person name="Secka A."/>
            <person name="Antonio M."/>
            <person name="Oren A."/>
            <person name="Chaudhuri R.R."/>
            <person name="La Ragione R."/>
            <person name="Hildebrand F."/>
            <person name="Pallen M.J."/>
        </authorList>
    </citation>
    <scope>NUCLEOTIDE SEQUENCE</scope>
    <source>
        <strain evidence="1">ChiSjej1B19-8411</strain>
    </source>
</reference>
<gene>
    <name evidence="1" type="ORF">IAA45_03825</name>
</gene>
<organism evidence="1 2">
    <name type="scientific">Candidatus Blautia gallistercoris</name>
    <dbReference type="NCBI Taxonomy" id="2838490"/>
    <lineage>
        <taxon>Bacteria</taxon>
        <taxon>Bacillati</taxon>
        <taxon>Bacillota</taxon>
        <taxon>Clostridia</taxon>
        <taxon>Lachnospirales</taxon>
        <taxon>Lachnospiraceae</taxon>
        <taxon>Blautia</taxon>
    </lineage>
</organism>
<dbReference type="Proteomes" id="UP000886817">
    <property type="component" value="Unassembled WGS sequence"/>
</dbReference>
<evidence type="ECO:0000313" key="1">
    <source>
        <dbReference type="EMBL" id="HIX58828.1"/>
    </source>
</evidence>
<name>A0A9D1WH60_9FIRM</name>
<protein>
    <submittedName>
        <fullName evidence="1">Uncharacterized protein</fullName>
    </submittedName>
</protein>
<comment type="caution">
    <text evidence="1">The sequence shown here is derived from an EMBL/GenBank/DDBJ whole genome shotgun (WGS) entry which is preliminary data.</text>
</comment>
<reference evidence="1" key="2">
    <citation type="submission" date="2021-04" db="EMBL/GenBank/DDBJ databases">
        <authorList>
            <person name="Gilroy R."/>
        </authorList>
    </citation>
    <scope>NUCLEOTIDE SEQUENCE</scope>
    <source>
        <strain evidence="1">ChiSjej1B19-8411</strain>
    </source>
</reference>
<accession>A0A9D1WH60</accession>
<proteinExistence type="predicted"/>
<dbReference type="AlphaFoldDB" id="A0A9D1WH60"/>
<sequence length="149" mass="16703">SLIAITVNVIPVMAYQEPSVYVTDENLFINSKDEDVEIIFEANTDTSYFPEDEFLNDDADGRIDFSQSDSYFVSDDKKIVIPISEDQTIHNEAARSCQHSWVTGTSREHQKNSSGGCTINIYNSKRCAKCGQLIKTSLQSSHSYPVCPH</sequence>
<feature type="non-terminal residue" evidence="1">
    <location>
        <position position="1"/>
    </location>
</feature>
<evidence type="ECO:0000313" key="2">
    <source>
        <dbReference type="Proteomes" id="UP000886817"/>
    </source>
</evidence>
<dbReference type="EMBL" id="DXEX01000088">
    <property type="protein sequence ID" value="HIX58828.1"/>
    <property type="molecule type" value="Genomic_DNA"/>
</dbReference>